<reference evidence="3 4" key="1">
    <citation type="journal article" date="2011" name="J. Gen. Appl. Microbiol.">
        <title>Draft genome sequencing of the enigmatic basidiomycete Mixia osmundae.</title>
        <authorList>
            <person name="Nishida H."/>
            <person name="Nagatsuka Y."/>
            <person name="Sugiyama J."/>
        </authorList>
    </citation>
    <scope>NUCLEOTIDE SEQUENCE [LARGE SCALE GENOMIC DNA]</scope>
    <source>
        <strain evidence="4">CBS 9802 / IAM 14324 / JCM 22182 / KY 12970</strain>
    </source>
</reference>
<feature type="compositionally biased region" description="Basic and acidic residues" evidence="1">
    <location>
        <begin position="1"/>
        <end position="10"/>
    </location>
</feature>
<gene>
    <name evidence="3" type="primary">Mo00162</name>
    <name evidence="3" type="ORF">E5Q_00162</name>
</gene>
<reference evidence="3 4" key="2">
    <citation type="journal article" date="2012" name="Open Biol.">
        <title>Characteristics of nucleosomes and linker DNA regions on the genome of the basidiomycete Mixia osmundae revealed by mono- and dinucleosome mapping.</title>
        <authorList>
            <person name="Nishida H."/>
            <person name="Kondo S."/>
            <person name="Matsumoto T."/>
            <person name="Suzuki Y."/>
            <person name="Yoshikawa H."/>
            <person name="Taylor T.D."/>
            <person name="Sugiyama J."/>
        </authorList>
    </citation>
    <scope>NUCLEOTIDE SEQUENCE [LARGE SCALE GENOMIC DNA]</scope>
    <source>
        <strain evidence="4">CBS 9802 / IAM 14324 / JCM 22182 / KY 12970</strain>
    </source>
</reference>
<sequence length="192" mass="21605">MSASKDDPRPARISYRYPSPGSSQVADETRERRQRQGEHGLLPLDGILLHSEPICAGWNALMGQIRRGTTMPPLLIEVLILRVAVLNEATFEWEAHLQDAHKAGITSDQLHKVRQIELKRDDTFEPAYWAALAIADASTRHVKVPQETFDELKSHFDERECVEIMATIASYNMVSRFLVAFNVDGANARSLP</sequence>
<proteinExistence type="predicted"/>
<evidence type="ECO:0000313" key="3">
    <source>
        <dbReference type="EMBL" id="GAA93521.1"/>
    </source>
</evidence>
<evidence type="ECO:0000256" key="1">
    <source>
        <dbReference type="SAM" id="MobiDB-lite"/>
    </source>
</evidence>
<dbReference type="InterPro" id="IPR003779">
    <property type="entry name" value="CMD-like"/>
</dbReference>
<dbReference type="SUPFAM" id="SSF69118">
    <property type="entry name" value="AhpD-like"/>
    <property type="match status" value="1"/>
</dbReference>
<dbReference type="Pfam" id="PF02627">
    <property type="entry name" value="CMD"/>
    <property type="match status" value="1"/>
</dbReference>
<dbReference type="Proteomes" id="UP000009131">
    <property type="component" value="Unassembled WGS sequence"/>
</dbReference>
<dbReference type="eggNOG" id="ENOG502QR0K">
    <property type="taxonomic scope" value="Eukaryota"/>
</dbReference>
<dbReference type="EMBL" id="BABT02000007">
    <property type="protein sequence ID" value="GAA93521.1"/>
    <property type="molecule type" value="Genomic_DNA"/>
</dbReference>
<protein>
    <recommendedName>
        <fullName evidence="2">Carboxymuconolactone decarboxylase-like domain-containing protein</fullName>
    </recommendedName>
</protein>
<keyword evidence="4" id="KW-1185">Reference proteome</keyword>
<dbReference type="OMA" id="RVAVCNK"/>
<dbReference type="OrthoDB" id="9998495at2759"/>
<accession>G7DSG1</accession>
<feature type="domain" description="Carboxymuconolactone decarboxylase-like" evidence="2">
    <location>
        <begin position="57"/>
        <end position="136"/>
    </location>
</feature>
<dbReference type="HOGENOM" id="CLU_082760_2_0_1"/>
<dbReference type="PANTHER" id="PTHR34846:SF11">
    <property type="entry name" value="4-CARBOXYMUCONOLACTONE DECARBOXYLASE FAMILY PROTEIN (AFU_ORTHOLOGUE AFUA_6G11590)"/>
    <property type="match status" value="1"/>
</dbReference>
<evidence type="ECO:0000259" key="2">
    <source>
        <dbReference type="Pfam" id="PF02627"/>
    </source>
</evidence>
<evidence type="ECO:0000313" key="4">
    <source>
        <dbReference type="Proteomes" id="UP000009131"/>
    </source>
</evidence>
<dbReference type="STRING" id="764103.G7DSG1"/>
<feature type="compositionally biased region" description="Basic and acidic residues" evidence="1">
    <location>
        <begin position="27"/>
        <end position="36"/>
    </location>
</feature>
<dbReference type="InParanoid" id="G7DSG1"/>
<comment type="caution">
    <text evidence="3">The sequence shown here is derived from an EMBL/GenBank/DDBJ whole genome shotgun (WGS) entry which is preliminary data.</text>
</comment>
<feature type="region of interest" description="Disordered" evidence="1">
    <location>
        <begin position="1"/>
        <end position="36"/>
    </location>
</feature>
<dbReference type="InterPro" id="IPR029032">
    <property type="entry name" value="AhpD-like"/>
</dbReference>
<dbReference type="GO" id="GO:0051920">
    <property type="term" value="F:peroxiredoxin activity"/>
    <property type="evidence" value="ECO:0007669"/>
    <property type="project" value="InterPro"/>
</dbReference>
<dbReference type="RefSeq" id="XP_014566570.1">
    <property type="nucleotide sequence ID" value="XM_014711084.1"/>
</dbReference>
<dbReference type="AlphaFoldDB" id="G7DSG1"/>
<dbReference type="Gene3D" id="1.20.1290.10">
    <property type="entry name" value="AhpD-like"/>
    <property type="match status" value="1"/>
</dbReference>
<dbReference type="PANTHER" id="PTHR34846">
    <property type="entry name" value="4-CARBOXYMUCONOLACTONE DECARBOXYLASE FAMILY PROTEIN (AFU_ORTHOLOGUE AFUA_6G11590)"/>
    <property type="match status" value="1"/>
</dbReference>
<name>G7DSG1_MIXOS</name>
<organism evidence="3 4">
    <name type="scientific">Mixia osmundae (strain CBS 9802 / IAM 14324 / JCM 22182 / KY 12970)</name>
    <dbReference type="NCBI Taxonomy" id="764103"/>
    <lineage>
        <taxon>Eukaryota</taxon>
        <taxon>Fungi</taxon>
        <taxon>Dikarya</taxon>
        <taxon>Basidiomycota</taxon>
        <taxon>Pucciniomycotina</taxon>
        <taxon>Mixiomycetes</taxon>
        <taxon>Mixiales</taxon>
        <taxon>Mixiaceae</taxon>
        <taxon>Mixia</taxon>
    </lineage>
</organism>